<dbReference type="Proteomes" id="UP001218218">
    <property type="component" value="Unassembled WGS sequence"/>
</dbReference>
<proteinExistence type="predicted"/>
<accession>A0AAD7EMV7</accession>
<sequence length="430" mass="48020">MHRPSEDVSHMAKGCRASIILSSCAQGEVWKELAYAFGMNKHILLLILLRHCPREPHPHTRTKKTPAPFALPLAQTRVLVEVSQKRGKEGVAVTYSYPREVALSRPKGGALIALSIAELASRRGQSTQTHTCIVMSSYSVVLLLTSACAWQRRPVAWFVKSVTAGGREMLRVEVGKRVRIPKQTLVLFGLRLELVAEVRRAVGRGGAHPKKEVERRWKVSSATKLRLAMGSGINANQFGKILTSFVRNDQRVMRETDPPGPASQKILQDYHAAFDLCFYKRGKDLSIRNHHALPALQVAEQAWHDYIVPYRAAHGMGPHPEWALEPLPGMERVQEVRAPAPDRRRCQLAFLTPPPTSPTHSETPVSIGPCLPALFPAGSRLRPIDLSGDVVDRHVPKMTNKRKRSPSIEVEEHPRKKAKIKFLGFVDLME</sequence>
<evidence type="ECO:0000313" key="2">
    <source>
        <dbReference type="Proteomes" id="UP001218218"/>
    </source>
</evidence>
<dbReference type="EMBL" id="JARIHO010000026">
    <property type="protein sequence ID" value="KAJ7340898.1"/>
    <property type="molecule type" value="Genomic_DNA"/>
</dbReference>
<dbReference type="AlphaFoldDB" id="A0AAD7EMV7"/>
<reference evidence="1" key="1">
    <citation type="submission" date="2023-03" db="EMBL/GenBank/DDBJ databases">
        <title>Massive genome expansion in bonnet fungi (Mycena s.s.) driven by repeated elements and novel gene families across ecological guilds.</title>
        <authorList>
            <consortium name="Lawrence Berkeley National Laboratory"/>
            <person name="Harder C.B."/>
            <person name="Miyauchi S."/>
            <person name="Viragh M."/>
            <person name="Kuo A."/>
            <person name="Thoen E."/>
            <person name="Andreopoulos B."/>
            <person name="Lu D."/>
            <person name="Skrede I."/>
            <person name="Drula E."/>
            <person name="Henrissat B."/>
            <person name="Morin E."/>
            <person name="Kohler A."/>
            <person name="Barry K."/>
            <person name="LaButti K."/>
            <person name="Morin E."/>
            <person name="Salamov A."/>
            <person name="Lipzen A."/>
            <person name="Mereny Z."/>
            <person name="Hegedus B."/>
            <person name="Baldrian P."/>
            <person name="Stursova M."/>
            <person name="Weitz H."/>
            <person name="Taylor A."/>
            <person name="Grigoriev I.V."/>
            <person name="Nagy L.G."/>
            <person name="Martin F."/>
            <person name="Kauserud H."/>
        </authorList>
    </citation>
    <scope>NUCLEOTIDE SEQUENCE</scope>
    <source>
        <strain evidence="1">CBHHK002</strain>
    </source>
</reference>
<keyword evidence="2" id="KW-1185">Reference proteome</keyword>
<gene>
    <name evidence="1" type="ORF">DFH08DRAFT_1013114</name>
</gene>
<name>A0AAD7EMV7_9AGAR</name>
<protein>
    <submittedName>
        <fullName evidence="1">Uncharacterized protein</fullName>
    </submittedName>
</protein>
<organism evidence="1 2">
    <name type="scientific">Mycena albidolilacea</name>
    <dbReference type="NCBI Taxonomy" id="1033008"/>
    <lineage>
        <taxon>Eukaryota</taxon>
        <taxon>Fungi</taxon>
        <taxon>Dikarya</taxon>
        <taxon>Basidiomycota</taxon>
        <taxon>Agaricomycotina</taxon>
        <taxon>Agaricomycetes</taxon>
        <taxon>Agaricomycetidae</taxon>
        <taxon>Agaricales</taxon>
        <taxon>Marasmiineae</taxon>
        <taxon>Mycenaceae</taxon>
        <taxon>Mycena</taxon>
    </lineage>
</organism>
<evidence type="ECO:0000313" key="1">
    <source>
        <dbReference type="EMBL" id="KAJ7340898.1"/>
    </source>
</evidence>
<comment type="caution">
    <text evidence="1">The sequence shown here is derived from an EMBL/GenBank/DDBJ whole genome shotgun (WGS) entry which is preliminary data.</text>
</comment>